<feature type="chain" id="PRO_5029497317" evidence="1">
    <location>
        <begin position="42"/>
        <end position="209"/>
    </location>
</feature>
<gene>
    <name evidence="2" type="ORF">F8388_020166</name>
</gene>
<organism evidence="2 3">
    <name type="scientific">Cannabis sativa</name>
    <name type="common">Hemp</name>
    <name type="synonym">Marijuana</name>
    <dbReference type="NCBI Taxonomy" id="3483"/>
    <lineage>
        <taxon>Eukaryota</taxon>
        <taxon>Viridiplantae</taxon>
        <taxon>Streptophyta</taxon>
        <taxon>Embryophyta</taxon>
        <taxon>Tracheophyta</taxon>
        <taxon>Spermatophyta</taxon>
        <taxon>Magnoliopsida</taxon>
        <taxon>eudicotyledons</taxon>
        <taxon>Gunneridae</taxon>
        <taxon>Pentapetalae</taxon>
        <taxon>rosids</taxon>
        <taxon>fabids</taxon>
        <taxon>Rosales</taxon>
        <taxon>Cannabaceae</taxon>
        <taxon>Cannabis</taxon>
    </lineage>
</organism>
<reference evidence="2 3" key="1">
    <citation type="journal article" date="2020" name="bioRxiv">
        <title>Sequence and annotation of 42 cannabis genomes reveals extensive copy number variation in cannabinoid synthesis and pathogen resistance genes.</title>
        <authorList>
            <person name="Mckernan K.J."/>
            <person name="Helbert Y."/>
            <person name="Kane L.T."/>
            <person name="Ebling H."/>
            <person name="Zhang L."/>
            <person name="Liu B."/>
            <person name="Eaton Z."/>
            <person name="Mclaughlin S."/>
            <person name="Kingan S."/>
            <person name="Baybayan P."/>
            <person name="Concepcion G."/>
            <person name="Jordan M."/>
            <person name="Riva A."/>
            <person name="Barbazuk W."/>
            <person name="Harkins T."/>
        </authorList>
    </citation>
    <scope>NUCLEOTIDE SEQUENCE [LARGE SCALE GENOMIC DNA]</scope>
    <source>
        <strain evidence="3">cv. Jamaican Lion 4</strain>
        <tissue evidence="2">Leaf</tissue>
    </source>
</reference>
<evidence type="ECO:0000313" key="2">
    <source>
        <dbReference type="EMBL" id="KAF4370580.1"/>
    </source>
</evidence>
<keyword evidence="1" id="KW-0732">Signal</keyword>
<protein>
    <submittedName>
        <fullName evidence="2">Uncharacterized protein</fullName>
    </submittedName>
</protein>
<evidence type="ECO:0000313" key="3">
    <source>
        <dbReference type="Proteomes" id="UP000525078"/>
    </source>
</evidence>
<dbReference type="AlphaFoldDB" id="A0A7J6FLG1"/>
<name>A0A7J6FLG1_CANSA</name>
<dbReference type="EMBL" id="JAATIP010000117">
    <property type="protein sequence ID" value="KAF4370580.1"/>
    <property type="molecule type" value="Genomic_DNA"/>
</dbReference>
<evidence type="ECO:0000256" key="1">
    <source>
        <dbReference type="SAM" id="SignalP"/>
    </source>
</evidence>
<feature type="signal peptide" evidence="1">
    <location>
        <begin position="1"/>
        <end position="41"/>
    </location>
</feature>
<accession>A0A7J6FLG1</accession>
<sequence length="209" mass="23635">MKLQRKENAQPCREEEAIHFRSSHVILWLLIHLFRCGPLVASTTPQYTFPTQPTCLKTLVTNLVVTVRTKCHHCANKWMGRGVTTSTTWGTLGVTSGGDRKNIAIYFDNWISLNSISLALSPMYLGGDSVVSMLKSNSQKWDGDLIHVPSALQWLLPLTDFIKGHTIARARSSSKSKRHKQVNITLIFYTLKPLWVKAFGNVRMVDQIR</sequence>
<dbReference type="Proteomes" id="UP000525078">
    <property type="component" value="Unassembled WGS sequence"/>
</dbReference>
<proteinExistence type="predicted"/>
<comment type="caution">
    <text evidence="2">The sequence shown here is derived from an EMBL/GenBank/DDBJ whole genome shotgun (WGS) entry which is preliminary data.</text>
</comment>